<keyword evidence="3" id="KW-1185">Reference proteome</keyword>
<gene>
    <name evidence="2" type="ORF">Ctob_007866</name>
</gene>
<sequence>MVAGFVTSITAHETPVTLASMAVALLGLLVALAIFDSTEVAVAVAVLMLTSTMTLPEVTAISTADGWTPASAAIA</sequence>
<reference evidence="3" key="1">
    <citation type="journal article" date="2015" name="PLoS Genet.">
        <title>Genome Sequence and Transcriptome Analyses of Chrysochromulina tobin: Metabolic Tools for Enhanced Algal Fitness in the Prominent Order Prymnesiales (Haptophyceae).</title>
        <authorList>
            <person name="Hovde B.T."/>
            <person name="Deodato C.R."/>
            <person name="Hunsperger H.M."/>
            <person name="Ryken S.A."/>
            <person name="Yost W."/>
            <person name="Jha R.K."/>
            <person name="Patterson J."/>
            <person name="Monnat R.J. Jr."/>
            <person name="Barlow S.B."/>
            <person name="Starkenburg S.R."/>
            <person name="Cattolico R.A."/>
        </authorList>
    </citation>
    <scope>NUCLEOTIDE SEQUENCE</scope>
    <source>
        <strain evidence="3">CCMP291</strain>
    </source>
</reference>
<evidence type="ECO:0000313" key="3">
    <source>
        <dbReference type="Proteomes" id="UP000037460"/>
    </source>
</evidence>
<dbReference type="EMBL" id="JWZX01001185">
    <property type="protein sequence ID" value="KOO34540.1"/>
    <property type="molecule type" value="Genomic_DNA"/>
</dbReference>
<proteinExistence type="predicted"/>
<dbReference type="Proteomes" id="UP000037460">
    <property type="component" value="Unassembled WGS sequence"/>
</dbReference>
<keyword evidence="1" id="KW-1133">Transmembrane helix</keyword>
<organism evidence="2 3">
    <name type="scientific">Chrysochromulina tobinii</name>
    <dbReference type="NCBI Taxonomy" id="1460289"/>
    <lineage>
        <taxon>Eukaryota</taxon>
        <taxon>Haptista</taxon>
        <taxon>Haptophyta</taxon>
        <taxon>Prymnesiophyceae</taxon>
        <taxon>Prymnesiales</taxon>
        <taxon>Chrysochromulinaceae</taxon>
        <taxon>Chrysochromulina</taxon>
    </lineage>
</organism>
<dbReference type="AlphaFoldDB" id="A0A0M0K6W2"/>
<name>A0A0M0K6W2_9EUKA</name>
<accession>A0A0M0K6W2</accession>
<comment type="caution">
    <text evidence="2">The sequence shown here is derived from an EMBL/GenBank/DDBJ whole genome shotgun (WGS) entry which is preliminary data.</text>
</comment>
<keyword evidence="1" id="KW-0812">Transmembrane</keyword>
<feature type="transmembrane region" description="Helical" evidence="1">
    <location>
        <begin position="22"/>
        <end position="49"/>
    </location>
</feature>
<evidence type="ECO:0000256" key="1">
    <source>
        <dbReference type="SAM" id="Phobius"/>
    </source>
</evidence>
<evidence type="ECO:0000313" key="2">
    <source>
        <dbReference type="EMBL" id="KOO34540.1"/>
    </source>
</evidence>
<keyword evidence="1" id="KW-0472">Membrane</keyword>
<protein>
    <submittedName>
        <fullName evidence="2">Uncharacterized protein</fullName>
    </submittedName>
</protein>